<dbReference type="EMBL" id="MK249211">
    <property type="protein sequence ID" value="QCQ85032.1"/>
    <property type="molecule type" value="Genomic_DNA"/>
</dbReference>
<reference evidence="1" key="1">
    <citation type="submission" date="2018-12" db="EMBL/GenBank/DDBJ databases">
        <title>Singled stranded DNA viruses identified in blackflies (Austrosimulium ungulatum) sampled in New Zealand.</title>
        <authorList>
            <person name="Kraberger S."/>
            <person name="Fontenele R.S."/>
            <person name="Schmidlin K."/>
            <person name="Walters M."/>
            <person name="Varsani A."/>
        </authorList>
    </citation>
    <scope>NUCLEOTIDE SEQUENCE [LARGE SCALE GENOMIC DNA]</scope>
    <source>
        <strain evidence="1">162</strain>
    </source>
</reference>
<evidence type="ECO:0000313" key="1">
    <source>
        <dbReference type="EMBL" id="QCQ85032.1"/>
    </source>
</evidence>
<proteinExistence type="predicted"/>
<protein>
    <submittedName>
        <fullName evidence="1">Nonstructural protein</fullName>
    </submittedName>
</protein>
<dbReference type="Proteomes" id="UP000322746">
    <property type="component" value="Segment"/>
</dbReference>
<organism evidence="1">
    <name type="scientific">Blackfly microvirus SF02</name>
    <dbReference type="NCBI Taxonomy" id="2576452"/>
    <lineage>
        <taxon>Viruses</taxon>
        <taxon>Monodnaviria</taxon>
        <taxon>Sangervirae</taxon>
        <taxon>Phixviricota</taxon>
        <taxon>Malgrandaviricetes</taxon>
        <taxon>Petitvirales</taxon>
        <taxon>Microviridae</taxon>
        <taxon>Microvirus</taxon>
    </lineage>
</organism>
<sequence length="89" mass="10184">MKLSIFVVKDRATDVFGQPMFLVSSGQAVRSFTDEINRQAEDNQLYRHPDDFDLYELGEFENEEGSFTTFAPRLVTRGKDVSLTFIGKN</sequence>
<dbReference type="InterPro" id="IPR046781">
    <property type="entry name" value="Phage_ORF5"/>
</dbReference>
<name>A0A4P8PKK3_9VIRU</name>
<dbReference type="Pfam" id="PF20577">
    <property type="entry name" value="Phage_ORF5"/>
    <property type="match status" value="1"/>
</dbReference>
<accession>A0A4P8PKK3</accession>